<evidence type="ECO:0000256" key="13">
    <source>
        <dbReference type="ARBA" id="ARBA00023204"/>
    </source>
</evidence>
<dbReference type="Gene3D" id="3.90.79.10">
    <property type="entry name" value="Nucleoside Triphosphate Pyrophosphohydrolase"/>
    <property type="match status" value="1"/>
</dbReference>
<dbReference type="Pfam" id="PF00633">
    <property type="entry name" value="HHH"/>
    <property type="match status" value="1"/>
</dbReference>
<evidence type="ECO:0000256" key="1">
    <source>
        <dbReference type="ARBA" id="ARBA00000843"/>
    </source>
</evidence>
<dbReference type="PROSITE" id="PS51462">
    <property type="entry name" value="NUDIX"/>
    <property type="match status" value="1"/>
</dbReference>
<dbReference type="CDD" id="cd00056">
    <property type="entry name" value="ENDO3c"/>
    <property type="match status" value="1"/>
</dbReference>
<comment type="catalytic activity">
    <reaction evidence="1">
        <text>Hydrolyzes free adenine bases from 7,8-dihydro-8-oxoguanine:adenine mismatched double-stranded DNA, leaving an apurinic site.</text>
        <dbReference type="EC" id="3.2.2.31"/>
    </reaction>
</comment>
<evidence type="ECO:0000256" key="9">
    <source>
        <dbReference type="ARBA" id="ARBA00022763"/>
    </source>
</evidence>
<proteinExistence type="inferred from homology"/>
<keyword evidence="8" id="KW-0479">Metal-binding</keyword>
<keyword evidence="9" id="KW-0227">DNA damage</keyword>
<evidence type="ECO:0000256" key="11">
    <source>
        <dbReference type="ARBA" id="ARBA00023004"/>
    </source>
</evidence>
<dbReference type="InterPro" id="IPR003265">
    <property type="entry name" value="HhH-GPD_domain"/>
</dbReference>
<dbReference type="PRINTS" id="PR00502">
    <property type="entry name" value="NUDIXFAMILY"/>
</dbReference>
<dbReference type="SUPFAM" id="SSF48150">
    <property type="entry name" value="DNA-glycosylase"/>
    <property type="match status" value="1"/>
</dbReference>
<dbReference type="GO" id="GO:0000701">
    <property type="term" value="F:purine-specific mismatch base pair DNA N-glycosylase activity"/>
    <property type="evidence" value="ECO:0007669"/>
    <property type="project" value="UniProtKB-EC"/>
</dbReference>
<feature type="domain" description="Nudix hydrolase" evidence="15">
    <location>
        <begin position="241"/>
        <end position="370"/>
    </location>
</feature>
<keyword evidence="14" id="KW-0326">Glycosidase</keyword>
<evidence type="ECO:0000313" key="16">
    <source>
        <dbReference type="EMBL" id="HFK96538.1"/>
    </source>
</evidence>
<evidence type="ECO:0000256" key="2">
    <source>
        <dbReference type="ARBA" id="ARBA00001966"/>
    </source>
</evidence>
<dbReference type="InterPro" id="IPR044298">
    <property type="entry name" value="MIG/MutY"/>
</dbReference>
<comment type="caution">
    <text evidence="16">The sequence shown here is derived from an EMBL/GenBank/DDBJ whole genome shotgun (WGS) entry which is preliminary data.</text>
</comment>
<comment type="cofactor">
    <cofactor evidence="2">
        <name>[4Fe-4S] cluster</name>
        <dbReference type="ChEBI" id="CHEBI:49883"/>
    </cofactor>
</comment>
<keyword evidence="7" id="KW-0004">4Fe-4S</keyword>
<dbReference type="InterPro" id="IPR020476">
    <property type="entry name" value="Nudix_hydrolase"/>
</dbReference>
<sequence length="375" mass="42260">MADTSVPEAVLENASGDGSIGMHLVHWFCRNQRPLPWRRDYDPYAVWISEIMLQQTQMAKVVPYFQRWMACLPDVRAVAEASMDELLRLWEGLGYYARVRHVKKAAEMILARHGGRIPSDEKILRTLPGIGEYTAAAIASVAFCRDVPILDGNGERVAARLLDWEKPVDEARTKKALRQALAQWMPPGRAREFNQAVMELGSVVCTPRRPACDACPVASWCRARAAGTVLDRPVKARRGTAEEVTVAVGVLHRHEKIFIQKRPPQGPMGSLWEFPGGKLENGETPEEALRRELFEELGVTVAVVGKVAEIRHAVTRFRIRLHAFHCDLDPPWQDPKLRSAVDALWVSPEELDRYAFPSANRRLIRILQKNRGDAV</sequence>
<keyword evidence="12" id="KW-0411">Iron-sulfur</keyword>
<comment type="similarity">
    <text evidence="4">Belongs to the Nth/MutY family.</text>
</comment>
<dbReference type="FunFam" id="1.10.340.30:FF:000002">
    <property type="entry name" value="Adenine DNA glycosylase"/>
    <property type="match status" value="1"/>
</dbReference>
<protein>
    <recommendedName>
        <fullName evidence="6">Adenine DNA glycosylase</fullName>
        <ecNumber evidence="5">3.2.2.31</ecNumber>
    </recommendedName>
</protein>
<dbReference type="GO" id="GO:0046872">
    <property type="term" value="F:metal ion binding"/>
    <property type="evidence" value="ECO:0007669"/>
    <property type="project" value="UniProtKB-KW"/>
</dbReference>
<dbReference type="InterPro" id="IPR004036">
    <property type="entry name" value="Endonuclease-III-like_CS2"/>
</dbReference>
<dbReference type="InterPro" id="IPR029119">
    <property type="entry name" value="MutY_C"/>
</dbReference>
<dbReference type="Pfam" id="PF14815">
    <property type="entry name" value="NUDIX_4"/>
    <property type="match status" value="1"/>
</dbReference>
<evidence type="ECO:0000259" key="15">
    <source>
        <dbReference type="PROSITE" id="PS51462"/>
    </source>
</evidence>
<evidence type="ECO:0000256" key="5">
    <source>
        <dbReference type="ARBA" id="ARBA00012045"/>
    </source>
</evidence>
<evidence type="ECO:0000256" key="12">
    <source>
        <dbReference type="ARBA" id="ARBA00023014"/>
    </source>
</evidence>
<dbReference type="InterPro" id="IPR011257">
    <property type="entry name" value="DNA_glycosylase"/>
</dbReference>
<dbReference type="Gene3D" id="1.10.340.30">
    <property type="entry name" value="Hypothetical protein, domain 2"/>
    <property type="match status" value="1"/>
</dbReference>
<name>A0A831ZYU6_9BACT</name>
<dbReference type="PANTHER" id="PTHR42944">
    <property type="entry name" value="ADENINE DNA GLYCOSYLASE"/>
    <property type="match status" value="1"/>
</dbReference>
<dbReference type="InterPro" id="IPR020084">
    <property type="entry name" value="NUDIX_hydrolase_CS"/>
</dbReference>
<dbReference type="GO" id="GO:0051539">
    <property type="term" value="F:4 iron, 4 sulfur cluster binding"/>
    <property type="evidence" value="ECO:0007669"/>
    <property type="project" value="UniProtKB-KW"/>
</dbReference>
<dbReference type="PROSITE" id="PS01155">
    <property type="entry name" value="ENDONUCLEASE_III_2"/>
    <property type="match status" value="1"/>
</dbReference>
<dbReference type="AlphaFoldDB" id="A0A831ZYU6"/>
<keyword evidence="11" id="KW-0408">Iron</keyword>
<dbReference type="EMBL" id="DSTK01000013">
    <property type="protein sequence ID" value="HFK96538.1"/>
    <property type="molecule type" value="Genomic_DNA"/>
</dbReference>
<dbReference type="Gene3D" id="1.10.1670.10">
    <property type="entry name" value="Helix-hairpin-Helix base-excision DNA repair enzymes (C-terminal)"/>
    <property type="match status" value="1"/>
</dbReference>
<dbReference type="EC" id="3.2.2.31" evidence="5"/>
<evidence type="ECO:0000256" key="4">
    <source>
        <dbReference type="ARBA" id="ARBA00008343"/>
    </source>
</evidence>
<dbReference type="SUPFAM" id="SSF55811">
    <property type="entry name" value="Nudix"/>
    <property type="match status" value="1"/>
</dbReference>
<dbReference type="GO" id="GO:0032357">
    <property type="term" value="F:oxidized purine DNA binding"/>
    <property type="evidence" value="ECO:0007669"/>
    <property type="project" value="TreeGrafter"/>
</dbReference>
<evidence type="ECO:0000256" key="3">
    <source>
        <dbReference type="ARBA" id="ARBA00002933"/>
    </source>
</evidence>
<dbReference type="InterPro" id="IPR004035">
    <property type="entry name" value="Endouclease-III_FeS-bd_BS"/>
</dbReference>
<dbReference type="PROSITE" id="PS00764">
    <property type="entry name" value="ENDONUCLEASE_III_1"/>
    <property type="match status" value="1"/>
</dbReference>
<dbReference type="Pfam" id="PF10576">
    <property type="entry name" value="EndIII_4Fe-2S"/>
    <property type="match status" value="1"/>
</dbReference>
<dbReference type="SMART" id="SM00478">
    <property type="entry name" value="ENDO3c"/>
    <property type="match status" value="1"/>
</dbReference>
<dbReference type="InterPro" id="IPR023170">
    <property type="entry name" value="HhH_base_excis_C"/>
</dbReference>
<dbReference type="SMART" id="SM00525">
    <property type="entry name" value="FES"/>
    <property type="match status" value="1"/>
</dbReference>
<gene>
    <name evidence="16" type="ORF">ENS06_04320</name>
</gene>
<keyword evidence="13" id="KW-0234">DNA repair</keyword>
<evidence type="ECO:0000256" key="6">
    <source>
        <dbReference type="ARBA" id="ARBA00022023"/>
    </source>
</evidence>
<keyword evidence="10" id="KW-0378">Hydrolase</keyword>
<evidence type="ECO:0000256" key="8">
    <source>
        <dbReference type="ARBA" id="ARBA00022723"/>
    </source>
</evidence>
<dbReference type="PANTHER" id="PTHR42944:SF1">
    <property type="entry name" value="ADENINE DNA GLYCOSYLASE"/>
    <property type="match status" value="1"/>
</dbReference>
<dbReference type="PROSITE" id="PS00893">
    <property type="entry name" value="NUDIX_BOX"/>
    <property type="match status" value="1"/>
</dbReference>
<dbReference type="GO" id="GO:0006298">
    <property type="term" value="P:mismatch repair"/>
    <property type="evidence" value="ECO:0007669"/>
    <property type="project" value="TreeGrafter"/>
</dbReference>
<dbReference type="InterPro" id="IPR000086">
    <property type="entry name" value="NUDIX_hydrolase_dom"/>
</dbReference>
<organism evidence="16">
    <name type="scientific">Desulfacinum infernum</name>
    <dbReference type="NCBI Taxonomy" id="35837"/>
    <lineage>
        <taxon>Bacteria</taxon>
        <taxon>Pseudomonadati</taxon>
        <taxon>Thermodesulfobacteriota</taxon>
        <taxon>Syntrophobacteria</taxon>
        <taxon>Syntrophobacterales</taxon>
        <taxon>Syntrophobacteraceae</taxon>
        <taxon>Desulfacinum</taxon>
    </lineage>
</organism>
<comment type="function">
    <text evidence="3">Adenine glycosylase active on G-A mispairs. MutY also corrects error-prone DNA synthesis past GO lesions which are due to the oxidatively damaged form of guanine: 7,8-dihydro-8-oxoguanine (8-oxo-dGTP).</text>
</comment>
<reference evidence="16" key="1">
    <citation type="journal article" date="2020" name="mSystems">
        <title>Genome- and Community-Level Interaction Insights into Carbon Utilization and Element Cycling Functions of Hydrothermarchaeota in Hydrothermal Sediment.</title>
        <authorList>
            <person name="Zhou Z."/>
            <person name="Liu Y."/>
            <person name="Xu W."/>
            <person name="Pan J."/>
            <person name="Luo Z.H."/>
            <person name="Li M."/>
        </authorList>
    </citation>
    <scope>NUCLEOTIDE SEQUENCE [LARGE SCALE GENOMIC DNA]</scope>
    <source>
        <strain evidence="16">SpSt-456</strain>
    </source>
</reference>
<evidence type="ECO:0000256" key="10">
    <source>
        <dbReference type="ARBA" id="ARBA00022801"/>
    </source>
</evidence>
<dbReference type="InterPro" id="IPR000445">
    <property type="entry name" value="HhH_motif"/>
</dbReference>
<dbReference type="Pfam" id="PF00730">
    <property type="entry name" value="HhH-GPD"/>
    <property type="match status" value="1"/>
</dbReference>
<dbReference type="CDD" id="cd03425">
    <property type="entry name" value="NUDIX_MutT_NudA_like"/>
    <property type="match status" value="1"/>
</dbReference>
<dbReference type="GO" id="GO:0034039">
    <property type="term" value="F:8-oxo-7,8-dihydroguanine DNA N-glycosylase activity"/>
    <property type="evidence" value="ECO:0007669"/>
    <property type="project" value="TreeGrafter"/>
</dbReference>
<accession>A0A831ZYU6</accession>
<evidence type="ECO:0000256" key="14">
    <source>
        <dbReference type="ARBA" id="ARBA00023295"/>
    </source>
</evidence>
<dbReference type="InterPro" id="IPR003651">
    <property type="entry name" value="Endonuclease3_FeS-loop_motif"/>
</dbReference>
<dbReference type="GO" id="GO:0006284">
    <property type="term" value="P:base-excision repair"/>
    <property type="evidence" value="ECO:0007669"/>
    <property type="project" value="InterPro"/>
</dbReference>
<dbReference type="GO" id="GO:0035485">
    <property type="term" value="F:adenine/guanine mispair binding"/>
    <property type="evidence" value="ECO:0007669"/>
    <property type="project" value="TreeGrafter"/>
</dbReference>
<evidence type="ECO:0000256" key="7">
    <source>
        <dbReference type="ARBA" id="ARBA00022485"/>
    </source>
</evidence>
<dbReference type="InterPro" id="IPR015797">
    <property type="entry name" value="NUDIX_hydrolase-like_dom_sf"/>
</dbReference>